<organism evidence="1 2">
    <name type="scientific">Fusarium austroafricanum</name>
    <dbReference type="NCBI Taxonomy" id="2364996"/>
    <lineage>
        <taxon>Eukaryota</taxon>
        <taxon>Fungi</taxon>
        <taxon>Dikarya</taxon>
        <taxon>Ascomycota</taxon>
        <taxon>Pezizomycotina</taxon>
        <taxon>Sordariomycetes</taxon>
        <taxon>Hypocreomycetidae</taxon>
        <taxon>Hypocreales</taxon>
        <taxon>Nectriaceae</taxon>
        <taxon>Fusarium</taxon>
        <taxon>Fusarium concolor species complex</taxon>
    </lineage>
</organism>
<dbReference type="OrthoDB" id="5055179at2759"/>
<sequence>MLHNVCSDPDVIRVIRYAASNPEAHLHRFAIFPAYESHQDEERANGNGPQIITEELVLDYINSKRPQHQDPFALVTID</sequence>
<gene>
    <name evidence="1" type="ORF">F53441_8994</name>
</gene>
<name>A0A8H4NTU4_9HYPO</name>
<dbReference type="Proteomes" id="UP000605986">
    <property type="component" value="Unassembled WGS sequence"/>
</dbReference>
<reference evidence="1" key="1">
    <citation type="submission" date="2020-01" db="EMBL/GenBank/DDBJ databases">
        <title>Identification and distribution of gene clusters putatively required for synthesis of sphingolipid metabolism inhibitors in phylogenetically diverse species of the filamentous fungus Fusarium.</title>
        <authorList>
            <person name="Kim H.-S."/>
            <person name="Busman M."/>
            <person name="Brown D.W."/>
            <person name="Divon H."/>
            <person name="Uhlig S."/>
            <person name="Proctor R.H."/>
        </authorList>
    </citation>
    <scope>NUCLEOTIDE SEQUENCE</scope>
    <source>
        <strain evidence="1">NRRL 53441</strain>
    </source>
</reference>
<accession>A0A8H4NTU4</accession>
<protein>
    <submittedName>
        <fullName evidence="1">Uncharacterized protein</fullName>
    </submittedName>
</protein>
<evidence type="ECO:0000313" key="1">
    <source>
        <dbReference type="EMBL" id="KAF4447510.1"/>
    </source>
</evidence>
<proteinExistence type="predicted"/>
<keyword evidence="2" id="KW-1185">Reference proteome</keyword>
<comment type="caution">
    <text evidence="1">The sequence shown here is derived from an EMBL/GenBank/DDBJ whole genome shotgun (WGS) entry which is preliminary data.</text>
</comment>
<dbReference type="AlphaFoldDB" id="A0A8H4NTU4"/>
<evidence type="ECO:0000313" key="2">
    <source>
        <dbReference type="Proteomes" id="UP000605986"/>
    </source>
</evidence>
<dbReference type="EMBL" id="JAADJG010000395">
    <property type="protein sequence ID" value="KAF4447510.1"/>
    <property type="molecule type" value="Genomic_DNA"/>
</dbReference>